<comment type="caution">
    <text evidence="3">The sequence shown here is derived from an EMBL/GenBank/DDBJ whole genome shotgun (WGS) entry which is preliminary data.</text>
</comment>
<evidence type="ECO:0000313" key="4">
    <source>
        <dbReference type="Proteomes" id="UP000073923"/>
    </source>
</evidence>
<evidence type="ECO:0000313" key="3">
    <source>
        <dbReference type="EMBL" id="KTW00172.1"/>
    </source>
</evidence>
<gene>
    <name evidence="3" type="ORF">NS355_05100</name>
</gene>
<feature type="region of interest" description="Disordered" evidence="1">
    <location>
        <begin position="664"/>
        <end position="684"/>
    </location>
</feature>
<dbReference type="SUPFAM" id="SSF52540">
    <property type="entry name" value="P-loop containing nucleoside triphosphate hydrolases"/>
    <property type="match status" value="1"/>
</dbReference>
<accession>A0A147IWK6</accession>
<feature type="region of interest" description="Disordered" evidence="1">
    <location>
        <begin position="632"/>
        <end position="651"/>
    </location>
</feature>
<dbReference type="SMART" id="SM00382">
    <property type="entry name" value="AAA"/>
    <property type="match status" value="1"/>
</dbReference>
<protein>
    <recommendedName>
        <fullName evidence="2">AAA+ ATPase domain-containing protein</fullName>
    </recommendedName>
</protein>
<name>A0A147IWK6_9SPHN</name>
<dbReference type="EMBL" id="LDTF01000017">
    <property type="protein sequence ID" value="KTW00172.1"/>
    <property type="molecule type" value="Genomic_DNA"/>
</dbReference>
<dbReference type="AlphaFoldDB" id="A0A147IWK6"/>
<dbReference type="PATRIC" id="fig|172044.3.peg.712"/>
<dbReference type="Pfam" id="PF13481">
    <property type="entry name" value="AAA_25"/>
    <property type="match status" value="1"/>
</dbReference>
<evidence type="ECO:0000259" key="2">
    <source>
        <dbReference type="SMART" id="SM00382"/>
    </source>
</evidence>
<proteinExistence type="predicted"/>
<reference evidence="3 4" key="1">
    <citation type="journal article" date="2016" name="Front. Microbiol.">
        <title>Genomic Resource of Rice Seed Associated Bacteria.</title>
        <authorList>
            <person name="Midha S."/>
            <person name="Bansal K."/>
            <person name="Sharma S."/>
            <person name="Kumar N."/>
            <person name="Patil P.P."/>
            <person name="Chaudhry V."/>
            <person name="Patil P.B."/>
        </authorList>
    </citation>
    <scope>NUCLEOTIDE SEQUENCE [LARGE SCALE GENOMIC DNA]</scope>
    <source>
        <strain evidence="3 4">NS355</strain>
    </source>
</reference>
<dbReference type="InterPro" id="IPR003593">
    <property type="entry name" value="AAA+_ATPase"/>
</dbReference>
<dbReference type="InterPro" id="IPR027417">
    <property type="entry name" value="P-loop_NTPase"/>
</dbReference>
<organism evidence="3 4">
    <name type="scientific">Sphingomonas yabuuchiae</name>
    <dbReference type="NCBI Taxonomy" id="172044"/>
    <lineage>
        <taxon>Bacteria</taxon>
        <taxon>Pseudomonadati</taxon>
        <taxon>Pseudomonadota</taxon>
        <taxon>Alphaproteobacteria</taxon>
        <taxon>Sphingomonadales</taxon>
        <taxon>Sphingomonadaceae</taxon>
        <taxon>Sphingomonas</taxon>
    </lineage>
</organism>
<evidence type="ECO:0000256" key="1">
    <source>
        <dbReference type="SAM" id="MobiDB-lite"/>
    </source>
</evidence>
<sequence>MDTPDATSFGPLIGAVARRVWGEPNKRLSKPGEMRWGNQGARIVYSKTGAFKDTEADQSGGTLELLRHTCGLDKGGAVAWLVREGLIPDRAREHAIKLHPGQRIVATFLFTDAGGRLLYRKHRIEPGRGDRRKEFAYDRPDSAGGWRWGRGDDQVPYRLADLANAPKDAAIYMAEGEAKADRLASWGLIATSSKDWRAFDFSGYVKGRSVIILPDNDNTGTQLAEKVKADVERAEGRPVIVHLPRLPDKGDVLNWDGDAAELAALVETAPSATAAPADTFPVADLAAWAKVEPTPKRFVMTGVIPEGEVTLFTGPGGTNKSTFGLQLCACAATGVPMLRVAVDAVPALYVTAEDEDRENHWRLRKIANAIGTTLEGLAGRLNVVSIRGRLNNELATFDAEGRLHPAPAFQLLRATIEKTEAKLIVLDNVGHLYVGNENDRGQVTAFINLLYQLCRELGVTIVLIAHPNKAGDSYSGSTAWLNAVRSQIVLQRPEDGLDPDARVLTLGKANYARPDQQLAFRWHDFALVVDADLSEDQRAEVASIARDANDNAVFLKCLAERTRQQRAVSEKTGRNLAPVVFATMPEAKGVGKERLERAMDRLFRLGKIERAELWKGADRKPVYGLRERAGNAAGNGAETRCGNAGNPSAETRATHTPLLRKGTGAAFQGSAPVPEGNDSPTHSSVHRTVPGMILAPGETGFEPLPHDPFEGTD</sequence>
<dbReference type="Gene3D" id="3.40.50.300">
    <property type="entry name" value="P-loop containing nucleotide triphosphate hydrolases"/>
    <property type="match status" value="1"/>
</dbReference>
<dbReference type="Proteomes" id="UP000073923">
    <property type="component" value="Unassembled WGS sequence"/>
</dbReference>
<feature type="domain" description="AAA+ ATPase" evidence="2">
    <location>
        <begin position="306"/>
        <end position="494"/>
    </location>
</feature>